<dbReference type="Gene3D" id="4.10.400.10">
    <property type="entry name" value="Low-density Lipoprotein Receptor"/>
    <property type="match status" value="1"/>
</dbReference>
<dbReference type="SMART" id="SM00042">
    <property type="entry name" value="CUB"/>
    <property type="match status" value="1"/>
</dbReference>
<evidence type="ECO:0000256" key="4">
    <source>
        <dbReference type="SAM" id="MobiDB-lite"/>
    </source>
</evidence>
<dbReference type="AlphaFoldDB" id="A0AAD9P0M9"/>
<dbReference type="CDD" id="cd00112">
    <property type="entry name" value="LDLa"/>
    <property type="match status" value="1"/>
</dbReference>
<dbReference type="SUPFAM" id="SSF57424">
    <property type="entry name" value="LDL receptor-like module"/>
    <property type="match status" value="1"/>
</dbReference>
<evidence type="ECO:0000259" key="7">
    <source>
        <dbReference type="PROSITE" id="PS01180"/>
    </source>
</evidence>
<organism evidence="8 9">
    <name type="scientific">Ridgeia piscesae</name>
    <name type="common">Tubeworm</name>
    <dbReference type="NCBI Taxonomy" id="27915"/>
    <lineage>
        <taxon>Eukaryota</taxon>
        <taxon>Metazoa</taxon>
        <taxon>Spiralia</taxon>
        <taxon>Lophotrochozoa</taxon>
        <taxon>Annelida</taxon>
        <taxon>Polychaeta</taxon>
        <taxon>Sedentaria</taxon>
        <taxon>Canalipalpata</taxon>
        <taxon>Sabellida</taxon>
        <taxon>Siboglinidae</taxon>
        <taxon>Ridgeia</taxon>
    </lineage>
</organism>
<dbReference type="InterPro" id="IPR042333">
    <property type="entry name" value="LRAD2/Mig-13-like"/>
</dbReference>
<dbReference type="Gene3D" id="2.60.120.290">
    <property type="entry name" value="Spermadhesin, CUB domain"/>
    <property type="match status" value="1"/>
</dbReference>
<proteinExistence type="predicted"/>
<name>A0AAD9P0M9_RIDPI</name>
<dbReference type="SMART" id="SM00192">
    <property type="entry name" value="LDLa"/>
    <property type="match status" value="1"/>
</dbReference>
<dbReference type="PROSITE" id="PS01180">
    <property type="entry name" value="CUB"/>
    <property type="match status" value="1"/>
</dbReference>
<dbReference type="CDD" id="cd00041">
    <property type="entry name" value="CUB"/>
    <property type="match status" value="1"/>
</dbReference>
<feature type="region of interest" description="Disordered" evidence="4">
    <location>
        <begin position="263"/>
        <end position="316"/>
    </location>
</feature>
<dbReference type="InterPro" id="IPR036055">
    <property type="entry name" value="LDL_receptor-like_sf"/>
</dbReference>
<comment type="caution">
    <text evidence="8">The sequence shown here is derived from an EMBL/GenBank/DDBJ whole genome shotgun (WGS) entry which is preliminary data.</text>
</comment>
<keyword evidence="1 3" id="KW-1015">Disulfide bond</keyword>
<feature type="domain" description="CUB" evidence="7">
    <location>
        <begin position="32"/>
        <end position="146"/>
    </location>
</feature>
<evidence type="ECO:0000256" key="6">
    <source>
        <dbReference type="SAM" id="SignalP"/>
    </source>
</evidence>
<feature type="disulfide bond" evidence="3">
    <location>
        <begin position="151"/>
        <end position="163"/>
    </location>
</feature>
<comment type="caution">
    <text evidence="2">Lacks conserved residue(s) required for the propagation of feature annotation.</text>
</comment>
<gene>
    <name evidence="8" type="ORF">NP493_215g06001</name>
</gene>
<dbReference type="PROSITE" id="PS50068">
    <property type="entry name" value="LDLRA_2"/>
    <property type="match status" value="1"/>
</dbReference>
<feature type="transmembrane region" description="Helical" evidence="5">
    <location>
        <begin position="197"/>
        <end position="221"/>
    </location>
</feature>
<keyword evidence="5" id="KW-0812">Transmembrane</keyword>
<keyword evidence="9" id="KW-1185">Reference proteome</keyword>
<dbReference type="PROSITE" id="PS01209">
    <property type="entry name" value="LDLRA_1"/>
    <property type="match status" value="1"/>
</dbReference>
<dbReference type="Pfam" id="PF00057">
    <property type="entry name" value="Ldl_recept_a"/>
    <property type="match status" value="1"/>
</dbReference>
<dbReference type="PANTHER" id="PTHR24652">
    <property type="entry name" value="LOW-DENSITY LIPOPROTEIN RECEPTOR CLASS A DOMAIN-CONTAINING PROTEIN 2"/>
    <property type="match status" value="1"/>
</dbReference>
<evidence type="ECO:0000256" key="2">
    <source>
        <dbReference type="PROSITE-ProRule" id="PRU00059"/>
    </source>
</evidence>
<dbReference type="SUPFAM" id="SSF49854">
    <property type="entry name" value="Spermadhesin, CUB domain"/>
    <property type="match status" value="1"/>
</dbReference>
<keyword evidence="6" id="KW-0732">Signal</keyword>
<feature type="disulfide bond" evidence="3">
    <location>
        <begin position="170"/>
        <end position="185"/>
    </location>
</feature>
<dbReference type="InterPro" id="IPR023415">
    <property type="entry name" value="LDLR_class-A_CS"/>
</dbReference>
<evidence type="ECO:0000256" key="1">
    <source>
        <dbReference type="ARBA" id="ARBA00023157"/>
    </source>
</evidence>
<dbReference type="InterPro" id="IPR000859">
    <property type="entry name" value="CUB_dom"/>
</dbReference>
<feature type="signal peptide" evidence="6">
    <location>
        <begin position="1"/>
        <end position="21"/>
    </location>
</feature>
<protein>
    <recommendedName>
        <fullName evidence="7">CUB domain-containing protein</fullName>
    </recommendedName>
</protein>
<evidence type="ECO:0000256" key="5">
    <source>
        <dbReference type="SAM" id="Phobius"/>
    </source>
</evidence>
<accession>A0AAD9P0M9</accession>
<reference evidence="8" key="1">
    <citation type="journal article" date="2023" name="Mol. Biol. Evol.">
        <title>Third-Generation Sequencing Reveals the Adaptive Role of the Epigenome in Three Deep-Sea Polychaetes.</title>
        <authorList>
            <person name="Perez M."/>
            <person name="Aroh O."/>
            <person name="Sun Y."/>
            <person name="Lan Y."/>
            <person name="Juniper S.K."/>
            <person name="Young C.R."/>
            <person name="Angers B."/>
            <person name="Qian P.Y."/>
        </authorList>
    </citation>
    <scope>NUCLEOTIDE SEQUENCE</scope>
    <source>
        <strain evidence="8">R07B-5</strain>
    </source>
</reference>
<dbReference type="InterPro" id="IPR002172">
    <property type="entry name" value="LDrepeatLR_classA_rpt"/>
</dbReference>
<feature type="chain" id="PRO_5041993803" description="CUB domain-containing protein" evidence="6">
    <location>
        <begin position="22"/>
        <end position="316"/>
    </location>
</feature>
<evidence type="ECO:0000313" key="8">
    <source>
        <dbReference type="EMBL" id="KAK2185998.1"/>
    </source>
</evidence>
<sequence length="316" mass="35186">MWDFKQAVWACFIVLISLVGSSLVEDFMTTSCNVTLRERASGRLETSTSLTYDNLMDCYTTVAVASGKKILMLFNRIEVEVPLKGKCVDWLTIYNGANMKVDRLLNESCGVLTISNLTSTSNYVTVFFHTDNTAVFRGFDLVYTAFSYAPCSGGDFACNNGLCIDGSLQCDTVGQCGDNSDEFGCAEKVQQKKKDGLTLGLMIGGGAVGVLLLLLLAWLGYKVYAYYKWKGWLDRNLVDTWDNGMEDDIYQYPVTDRYSKYEVGRRGRRPPKAVPYTDDPEGFSEVEPRKGETEQEEDSPEVSAETGPHGKQEVEN</sequence>
<evidence type="ECO:0000256" key="3">
    <source>
        <dbReference type="PROSITE-ProRule" id="PRU00124"/>
    </source>
</evidence>
<dbReference type="EMBL" id="JAODUO010000216">
    <property type="protein sequence ID" value="KAK2185998.1"/>
    <property type="molecule type" value="Genomic_DNA"/>
</dbReference>
<keyword evidence="5" id="KW-0472">Membrane</keyword>
<dbReference type="Proteomes" id="UP001209878">
    <property type="component" value="Unassembled WGS sequence"/>
</dbReference>
<dbReference type="Pfam" id="PF00431">
    <property type="entry name" value="CUB"/>
    <property type="match status" value="1"/>
</dbReference>
<dbReference type="PANTHER" id="PTHR24652:SF69">
    <property type="entry name" value="CUB DOMAIN-CONTAINING PROTEIN"/>
    <property type="match status" value="1"/>
</dbReference>
<feature type="disulfide bond" evidence="3">
    <location>
        <begin position="158"/>
        <end position="176"/>
    </location>
</feature>
<keyword evidence="5" id="KW-1133">Transmembrane helix</keyword>
<dbReference type="InterPro" id="IPR035914">
    <property type="entry name" value="Sperma_CUB_dom_sf"/>
</dbReference>
<evidence type="ECO:0000313" key="9">
    <source>
        <dbReference type="Proteomes" id="UP001209878"/>
    </source>
</evidence>